<dbReference type="PANTHER" id="PTHR40628:SF1">
    <property type="entry name" value="CHROMO DOMAIN-CONTAINING PROTEIN"/>
    <property type="match status" value="1"/>
</dbReference>
<accession>A0A1L7WUK9</accession>
<dbReference type="Proteomes" id="UP000184330">
    <property type="component" value="Unassembled WGS sequence"/>
</dbReference>
<dbReference type="EMBL" id="FJOG01000008">
    <property type="protein sequence ID" value="CZR56449.1"/>
    <property type="molecule type" value="Genomic_DNA"/>
</dbReference>
<evidence type="ECO:0000313" key="1">
    <source>
        <dbReference type="EMBL" id="CZR56449.1"/>
    </source>
</evidence>
<dbReference type="OrthoDB" id="4232400at2759"/>
<name>A0A1L7WUK9_9HELO</name>
<protein>
    <submittedName>
        <fullName evidence="1">Uncharacterized protein</fullName>
    </submittedName>
</protein>
<gene>
    <name evidence="1" type="ORF">PAC_06337</name>
</gene>
<evidence type="ECO:0000313" key="2">
    <source>
        <dbReference type="Proteomes" id="UP000184330"/>
    </source>
</evidence>
<keyword evidence="2" id="KW-1185">Reference proteome</keyword>
<dbReference type="PANTHER" id="PTHR40628">
    <property type="entry name" value="CHROMO DOMAIN-CONTAINING PROTEIN"/>
    <property type="match status" value="1"/>
</dbReference>
<reference evidence="1 2" key="1">
    <citation type="submission" date="2016-03" db="EMBL/GenBank/DDBJ databases">
        <authorList>
            <person name="Ploux O."/>
        </authorList>
    </citation>
    <scope>NUCLEOTIDE SEQUENCE [LARGE SCALE GENOMIC DNA]</scope>
    <source>
        <strain evidence="1 2">UAMH 11012</strain>
    </source>
</reference>
<organism evidence="1 2">
    <name type="scientific">Phialocephala subalpina</name>
    <dbReference type="NCBI Taxonomy" id="576137"/>
    <lineage>
        <taxon>Eukaryota</taxon>
        <taxon>Fungi</taxon>
        <taxon>Dikarya</taxon>
        <taxon>Ascomycota</taxon>
        <taxon>Pezizomycotina</taxon>
        <taxon>Leotiomycetes</taxon>
        <taxon>Helotiales</taxon>
        <taxon>Mollisiaceae</taxon>
        <taxon>Phialocephala</taxon>
        <taxon>Phialocephala fortinii species complex</taxon>
    </lineage>
</organism>
<dbReference type="AlphaFoldDB" id="A0A1L7WUK9"/>
<sequence length="214" mass="23757">MENTEVIDREMEYPKKHLDTSKETEEQQVSIITTTDKSRCYDWIVTLGTCQYAKDRSSFKTYHSIPEIIIGPTLGPKLAPGPTRIIGIGTIELEVRMNSQTDETSLITLYDVLHTPDAPCNGFNPMRKEITEGCGNHCEFDARGATSVTVRGFSDGEQIWYAEECFQGGPWMLILAGEPEGKTYLKAGQDYQSSMFIDPEDAKALGIRCGTLGG</sequence>
<proteinExistence type="predicted"/>